<organism evidence="1 2">
    <name type="scientific">Megamonas hypermegale</name>
    <dbReference type="NCBI Taxonomy" id="158847"/>
    <lineage>
        <taxon>Bacteria</taxon>
        <taxon>Bacillati</taxon>
        <taxon>Bacillota</taxon>
        <taxon>Negativicutes</taxon>
        <taxon>Selenomonadales</taxon>
        <taxon>Selenomonadaceae</taxon>
        <taxon>Megamonas</taxon>
    </lineage>
</organism>
<gene>
    <name evidence="1" type="ORF">SAMEA4364220_00614</name>
</gene>
<accession>A0A239TGH4</accession>
<keyword evidence="2" id="KW-1185">Reference proteome</keyword>
<reference evidence="1 2" key="1">
    <citation type="submission" date="2017-06" db="EMBL/GenBank/DDBJ databases">
        <authorList>
            <consortium name="Pathogen Informatics"/>
        </authorList>
    </citation>
    <scope>NUCLEOTIDE SEQUENCE [LARGE SCALE GENOMIC DNA]</scope>
    <source>
        <strain evidence="1 2">NCTC10570</strain>
    </source>
</reference>
<evidence type="ECO:0000313" key="1">
    <source>
        <dbReference type="EMBL" id="SNU96609.1"/>
    </source>
</evidence>
<sequence length="170" mass="19815">MRVYLYINKKGFRENTFRIAFQELVKIATNAEKSTDNMYLIGKYEARDNENTSDAPYNKKYENRYFAIPINDREKGFFNLTTILCNNDLSDYEVINEATLNGVINTLYKGADEDNSQSISLEYVGGRSKESQNIIEDISSSCFIAMINMMNTWFKEEHKDIECKLQIEFN</sequence>
<evidence type="ECO:0000313" key="2">
    <source>
        <dbReference type="Proteomes" id="UP000215383"/>
    </source>
</evidence>
<dbReference type="EMBL" id="LT906446">
    <property type="protein sequence ID" value="SNU96609.1"/>
    <property type="molecule type" value="Genomic_DNA"/>
</dbReference>
<dbReference type="AlphaFoldDB" id="A0A239TGH4"/>
<name>A0A239TGH4_9FIRM</name>
<dbReference type="RefSeq" id="WP_027889658.1">
    <property type="nucleotide sequence ID" value="NZ_CALXYH010000005.1"/>
</dbReference>
<dbReference type="Proteomes" id="UP000215383">
    <property type="component" value="Chromosome 1"/>
</dbReference>
<dbReference type="GeneID" id="78506644"/>
<dbReference type="OrthoDB" id="9898264at2"/>
<proteinExistence type="predicted"/>
<protein>
    <submittedName>
        <fullName evidence="1">Uncharacterized protein</fullName>
    </submittedName>
</protein>